<evidence type="ECO:0000313" key="1">
    <source>
        <dbReference type="EMBL" id="MBL1077244.1"/>
    </source>
</evidence>
<gene>
    <name evidence="1" type="ORF">JK358_22855</name>
</gene>
<name>A0ABS1MBV5_9NOCA</name>
<proteinExistence type="predicted"/>
<keyword evidence="2" id="KW-1185">Reference proteome</keyword>
<comment type="caution">
    <text evidence="1">The sequence shown here is derived from an EMBL/GenBank/DDBJ whole genome shotgun (WGS) entry which is preliminary data.</text>
</comment>
<sequence length="52" mass="5697">MAFTESEAKVLGALSILDPSQALTMRQLCRATGLPDTSITRPVYREYLGARP</sequence>
<dbReference type="Proteomes" id="UP000602198">
    <property type="component" value="Unassembled WGS sequence"/>
</dbReference>
<evidence type="ECO:0000313" key="2">
    <source>
        <dbReference type="Proteomes" id="UP000602198"/>
    </source>
</evidence>
<reference evidence="1 2" key="1">
    <citation type="submission" date="2021-01" db="EMBL/GenBank/DDBJ databases">
        <title>WGS of actinomycetes isolated from Thailand.</title>
        <authorList>
            <person name="Thawai C."/>
        </authorList>
    </citation>
    <scope>NUCLEOTIDE SEQUENCE [LARGE SCALE GENOMIC DNA]</scope>
    <source>
        <strain evidence="1 2">LPG 2</strain>
    </source>
</reference>
<organism evidence="1 2">
    <name type="scientific">Nocardia acididurans</name>
    <dbReference type="NCBI Taxonomy" id="2802282"/>
    <lineage>
        <taxon>Bacteria</taxon>
        <taxon>Bacillati</taxon>
        <taxon>Actinomycetota</taxon>
        <taxon>Actinomycetes</taxon>
        <taxon>Mycobacteriales</taxon>
        <taxon>Nocardiaceae</taxon>
        <taxon>Nocardia</taxon>
    </lineage>
</organism>
<dbReference type="RefSeq" id="WP_201950043.1">
    <property type="nucleotide sequence ID" value="NZ_JAERRJ010000008.1"/>
</dbReference>
<accession>A0ABS1MBV5</accession>
<dbReference type="EMBL" id="JAERRJ010000008">
    <property type="protein sequence ID" value="MBL1077244.1"/>
    <property type="molecule type" value="Genomic_DNA"/>
</dbReference>
<protein>
    <submittedName>
        <fullName evidence="1">Uncharacterized protein</fullName>
    </submittedName>
</protein>